<dbReference type="EMBL" id="QIBW01000012">
    <property type="protein sequence ID" value="ROT89064.1"/>
    <property type="molecule type" value="Genomic_DNA"/>
</dbReference>
<dbReference type="SMART" id="SM00448">
    <property type="entry name" value="REC"/>
    <property type="match status" value="1"/>
</dbReference>
<dbReference type="GO" id="GO:0005829">
    <property type="term" value="C:cytosol"/>
    <property type="evidence" value="ECO:0007669"/>
    <property type="project" value="TreeGrafter"/>
</dbReference>
<evidence type="ECO:0000313" key="12">
    <source>
        <dbReference type="EMBL" id="MSA95188.1"/>
    </source>
</evidence>
<dbReference type="Proteomes" id="UP000285258">
    <property type="component" value="Unassembled WGS sequence"/>
</dbReference>
<evidence type="ECO:0000256" key="7">
    <source>
        <dbReference type="ARBA" id="ARBA00023163"/>
    </source>
</evidence>
<dbReference type="Gene3D" id="3.40.50.2300">
    <property type="match status" value="1"/>
</dbReference>
<dbReference type="GO" id="GO:0000156">
    <property type="term" value="F:phosphorelay response regulator activity"/>
    <property type="evidence" value="ECO:0007669"/>
    <property type="project" value="TreeGrafter"/>
</dbReference>
<dbReference type="Proteomes" id="UP000462865">
    <property type="component" value="Unassembled WGS sequence"/>
</dbReference>
<feature type="DNA-binding region" description="OmpR/PhoB-type" evidence="9">
    <location>
        <begin position="138"/>
        <end position="237"/>
    </location>
</feature>
<keyword evidence="5" id="KW-0805">Transcription regulation</keyword>
<dbReference type="PANTHER" id="PTHR48111">
    <property type="entry name" value="REGULATOR OF RPOS"/>
    <property type="match status" value="1"/>
</dbReference>
<comment type="caution">
    <text evidence="13">The sequence shown here is derived from an EMBL/GenBank/DDBJ whole genome shotgun (WGS) entry which is preliminary data.</text>
</comment>
<evidence type="ECO:0000259" key="10">
    <source>
        <dbReference type="PROSITE" id="PS50110"/>
    </source>
</evidence>
<feature type="modified residue" description="4-aspartylphosphate" evidence="8">
    <location>
        <position position="61"/>
    </location>
</feature>
<reference evidence="12 15" key="4">
    <citation type="journal article" date="2019" name="Nat. Med.">
        <title>A library of human gut bacterial isolates paired with longitudinal multiomics data enables mechanistic microbiome research.</title>
        <authorList>
            <person name="Poyet M."/>
            <person name="Groussin M."/>
            <person name="Gibbons S.M."/>
            <person name="Avila-Pacheco J."/>
            <person name="Jiang X."/>
            <person name="Kearney S.M."/>
            <person name="Perrotta A.R."/>
            <person name="Berdy B."/>
            <person name="Zhao S."/>
            <person name="Lieberman T.D."/>
            <person name="Swanson P.K."/>
            <person name="Smith M."/>
            <person name="Roesemann S."/>
            <person name="Alexander J.E."/>
            <person name="Rich S.A."/>
            <person name="Livny J."/>
            <person name="Vlamakis H."/>
            <person name="Clish C."/>
            <person name="Bullock K."/>
            <person name="Deik A."/>
            <person name="Scott J."/>
            <person name="Pierce K.A."/>
            <person name="Xavier R.J."/>
            <person name="Alm E.J."/>
        </authorList>
    </citation>
    <scope>NUCLEOTIDE SEQUENCE [LARGE SCALE GENOMIC DNA]</scope>
    <source>
        <strain evidence="12 15">BIOML-A1</strain>
    </source>
</reference>
<reference evidence="14" key="1">
    <citation type="submission" date="2018-05" db="EMBL/GenBank/DDBJ databases">
        <title>Genome Sequencing of selected type strains of the family Eggerthellaceae.</title>
        <authorList>
            <person name="Danylec N."/>
            <person name="Stoll D.A."/>
            <person name="Doetsch A."/>
            <person name="Huch M."/>
        </authorList>
    </citation>
    <scope>NUCLEOTIDE SEQUENCE [LARGE SCALE GENOMIC DNA]</scope>
    <source>
        <strain evidence="14">DSM 27213</strain>
    </source>
</reference>
<dbReference type="InterPro" id="IPR011006">
    <property type="entry name" value="CheY-like_superfamily"/>
</dbReference>
<evidence type="ECO:0000313" key="15">
    <source>
        <dbReference type="Proteomes" id="UP000462865"/>
    </source>
</evidence>
<accession>A0A1Y4FXG6</accession>
<dbReference type="GO" id="GO:0032993">
    <property type="term" value="C:protein-DNA complex"/>
    <property type="evidence" value="ECO:0007669"/>
    <property type="project" value="TreeGrafter"/>
</dbReference>
<feature type="domain" description="OmpR/PhoB-type" evidence="11">
    <location>
        <begin position="138"/>
        <end position="237"/>
    </location>
</feature>
<dbReference type="PROSITE" id="PS51755">
    <property type="entry name" value="OMPR_PHOB"/>
    <property type="match status" value="1"/>
</dbReference>
<protein>
    <submittedName>
        <fullName evidence="12 13">Response regulator</fullName>
    </submittedName>
</protein>
<evidence type="ECO:0000313" key="14">
    <source>
        <dbReference type="Proteomes" id="UP000285258"/>
    </source>
</evidence>
<evidence type="ECO:0000256" key="1">
    <source>
        <dbReference type="ARBA" id="ARBA00004496"/>
    </source>
</evidence>
<dbReference type="Gene3D" id="6.10.250.690">
    <property type="match status" value="1"/>
</dbReference>
<dbReference type="InterPro" id="IPR036388">
    <property type="entry name" value="WH-like_DNA-bd_sf"/>
</dbReference>
<dbReference type="PANTHER" id="PTHR48111:SF50">
    <property type="entry name" value="KDP OPERON TRANSCRIPTIONAL REGULATORY PROTEIN KDPE"/>
    <property type="match status" value="1"/>
</dbReference>
<dbReference type="InterPro" id="IPR001789">
    <property type="entry name" value="Sig_transdc_resp-reg_receiver"/>
</dbReference>
<sequence>MTDAAEGRGAFTILIVEDDSAVKSLIATALKVQGYRLLEASTGGAALLEATTKNPDVIILDLGLPDADGIDLIRQVRTWSHTPIIVVSARTEDADKVAALDAGADDYLIKPFSVEELLARLRVATRRLAADAGADRDGPVYENGDLRIDYAARTVTLAGEEVHLTPIEYKLLALLARNTGKVLTHNAILKEVWGNALASDLPSLRVFMATLRKKIERDPAHPAYLQTHVGIGYRMLRK</sequence>
<reference evidence="13" key="3">
    <citation type="journal article" date="2019" name="Microbiol. Resour. Announc.">
        <title>Draft Genome Sequences of Type Strains of Gordonibacter faecihominis, Paraeggerthella hongkongensis, Parvibacter caecicola,Slackia equolifaciens, Slackia faecicanis, and Slackia isoflavoniconvertens.</title>
        <authorList>
            <person name="Danylec N."/>
            <person name="Stoll D.A."/>
            <person name="Dotsch A."/>
            <person name="Huch M."/>
        </authorList>
    </citation>
    <scope>NUCLEOTIDE SEQUENCE</scope>
    <source>
        <strain evidence="13">DSM 27213</strain>
    </source>
</reference>
<dbReference type="RefSeq" id="WP_087190090.1">
    <property type="nucleotide sequence ID" value="NZ_CP168029.1"/>
</dbReference>
<dbReference type="FunFam" id="3.40.50.2300:FF:000021">
    <property type="entry name" value="Two-component system response regulator KdpE"/>
    <property type="match status" value="1"/>
</dbReference>
<evidence type="ECO:0000256" key="6">
    <source>
        <dbReference type="ARBA" id="ARBA00023125"/>
    </source>
</evidence>
<dbReference type="SMART" id="SM00862">
    <property type="entry name" value="Trans_reg_C"/>
    <property type="match status" value="1"/>
</dbReference>
<keyword evidence="3 8" id="KW-0597">Phosphoprotein</keyword>
<proteinExistence type="predicted"/>
<dbReference type="Gene3D" id="1.10.10.10">
    <property type="entry name" value="Winged helix-like DNA-binding domain superfamily/Winged helix DNA-binding domain"/>
    <property type="match status" value="1"/>
</dbReference>
<dbReference type="GO" id="GO:0042802">
    <property type="term" value="F:identical protein binding"/>
    <property type="evidence" value="ECO:0007669"/>
    <property type="project" value="UniProtKB-ARBA"/>
</dbReference>
<dbReference type="EMBL" id="WKZA01000038">
    <property type="protein sequence ID" value="MSA95188.1"/>
    <property type="molecule type" value="Genomic_DNA"/>
</dbReference>
<keyword evidence="4" id="KW-0902">Two-component regulatory system</keyword>
<reference evidence="13" key="2">
    <citation type="journal article" date="2019" name="Int. J. Syst. Evol. Microbiol.">
        <title>Gordonibacter faecihominis is a later heterotypic synonym of Gordonibacter urolithinfaciens.</title>
        <authorList>
            <person name="Danylec N."/>
            <person name="Stoll D.A."/>
            <person name="Huch M."/>
        </authorList>
    </citation>
    <scope>NUCLEOTIDE SEQUENCE</scope>
    <source>
        <strain evidence="13">DSM 27213</strain>
    </source>
</reference>
<keyword evidence="7" id="KW-0804">Transcription</keyword>
<feature type="domain" description="Response regulatory" evidence="10">
    <location>
        <begin position="12"/>
        <end position="125"/>
    </location>
</feature>
<keyword evidence="6 9" id="KW-0238">DNA-binding</keyword>
<evidence type="ECO:0000313" key="13">
    <source>
        <dbReference type="EMBL" id="ROT89064.1"/>
    </source>
</evidence>
<evidence type="ECO:0000256" key="3">
    <source>
        <dbReference type="ARBA" id="ARBA00022553"/>
    </source>
</evidence>
<name>A0A1Y4FXG6_9ACTN</name>
<organism evidence="13 14">
    <name type="scientific">Gordonibacter urolithinfaciens</name>
    <dbReference type="NCBI Taxonomy" id="1335613"/>
    <lineage>
        <taxon>Bacteria</taxon>
        <taxon>Bacillati</taxon>
        <taxon>Actinomycetota</taxon>
        <taxon>Coriobacteriia</taxon>
        <taxon>Eggerthellales</taxon>
        <taxon>Eggerthellaceae</taxon>
        <taxon>Gordonibacter</taxon>
    </lineage>
</organism>
<evidence type="ECO:0000256" key="2">
    <source>
        <dbReference type="ARBA" id="ARBA00022490"/>
    </source>
</evidence>
<dbReference type="Pfam" id="PF00486">
    <property type="entry name" value="Trans_reg_C"/>
    <property type="match status" value="1"/>
</dbReference>
<dbReference type="AlphaFoldDB" id="A0A1Y4FXG6"/>
<dbReference type="PROSITE" id="PS50110">
    <property type="entry name" value="RESPONSE_REGULATORY"/>
    <property type="match status" value="1"/>
</dbReference>
<dbReference type="Pfam" id="PF00072">
    <property type="entry name" value="Response_reg"/>
    <property type="match status" value="1"/>
</dbReference>
<evidence type="ECO:0000256" key="5">
    <source>
        <dbReference type="ARBA" id="ARBA00023015"/>
    </source>
</evidence>
<dbReference type="CDD" id="cd00383">
    <property type="entry name" value="trans_reg_C"/>
    <property type="match status" value="1"/>
</dbReference>
<evidence type="ECO:0000256" key="8">
    <source>
        <dbReference type="PROSITE-ProRule" id="PRU00169"/>
    </source>
</evidence>
<evidence type="ECO:0000256" key="4">
    <source>
        <dbReference type="ARBA" id="ARBA00023012"/>
    </source>
</evidence>
<evidence type="ECO:0000259" key="11">
    <source>
        <dbReference type="PROSITE" id="PS51755"/>
    </source>
</evidence>
<dbReference type="InterPro" id="IPR039420">
    <property type="entry name" value="WalR-like"/>
</dbReference>
<dbReference type="GO" id="GO:0045893">
    <property type="term" value="P:positive regulation of DNA-templated transcription"/>
    <property type="evidence" value="ECO:0007669"/>
    <property type="project" value="UniProtKB-ARBA"/>
</dbReference>
<keyword evidence="2" id="KW-0963">Cytoplasm</keyword>
<gene>
    <name evidence="13" type="ORF">DMP12_10310</name>
    <name evidence="12" type="ORF">GKG38_09015</name>
</gene>
<dbReference type="CDD" id="cd17620">
    <property type="entry name" value="REC_OmpR_KdpE-like"/>
    <property type="match status" value="1"/>
</dbReference>
<dbReference type="GO" id="GO:0000987">
    <property type="term" value="F:cis-regulatory region sequence-specific DNA binding"/>
    <property type="evidence" value="ECO:0007669"/>
    <property type="project" value="UniProtKB-ARBA"/>
</dbReference>
<dbReference type="InterPro" id="IPR001867">
    <property type="entry name" value="OmpR/PhoB-type_DNA-bd"/>
</dbReference>
<evidence type="ECO:0000256" key="9">
    <source>
        <dbReference type="PROSITE-ProRule" id="PRU01091"/>
    </source>
</evidence>
<dbReference type="SUPFAM" id="SSF52172">
    <property type="entry name" value="CheY-like"/>
    <property type="match status" value="1"/>
</dbReference>
<comment type="subcellular location">
    <subcellularLocation>
        <location evidence="1">Cytoplasm</location>
    </subcellularLocation>
</comment>